<reference evidence="1 2" key="1">
    <citation type="journal article" date="2017" name="Nat. Ecol. Evol.">
        <title>Scallop genome provides insights into evolution of bilaterian karyotype and development.</title>
        <authorList>
            <person name="Wang S."/>
            <person name="Zhang J."/>
            <person name="Jiao W."/>
            <person name="Li J."/>
            <person name="Xun X."/>
            <person name="Sun Y."/>
            <person name="Guo X."/>
            <person name="Huan P."/>
            <person name="Dong B."/>
            <person name="Zhang L."/>
            <person name="Hu X."/>
            <person name="Sun X."/>
            <person name="Wang J."/>
            <person name="Zhao C."/>
            <person name="Wang Y."/>
            <person name="Wang D."/>
            <person name="Huang X."/>
            <person name="Wang R."/>
            <person name="Lv J."/>
            <person name="Li Y."/>
            <person name="Zhang Z."/>
            <person name="Liu B."/>
            <person name="Lu W."/>
            <person name="Hui Y."/>
            <person name="Liang J."/>
            <person name="Zhou Z."/>
            <person name="Hou R."/>
            <person name="Li X."/>
            <person name="Liu Y."/>
            <person name="Li H."/>
            <person name="Ning X."/>
            <person name="Lin Y."/>
            <person name="Zhao L."/>
            <person name="Xing Q."/>
            <person name="Dou J."/>
            <person name="Li Y."/>
            <person name="Mao J."/>
            <person name="Guo H."/>
            <person name="Dou H."/>
            <person name="Li T."/>
            <person name="Mu C."/>
            <person name="Jiang W."/>
            <person name="Fu Q."/>
            <person name="Fu X."/>
            <person name="Miao Y."/>
            <person name="Liu J."/>
            <person name="Yu Q."/>
            <person name="Li R."/>
            <person name="Liao H."/>
            <person name="Li X."/>
            <person name="Kong Y."/>
            <person name="Jiang Z."/>
            <person name="Chourrout D."/>
            <person name="Li R."/>
            <person name="Bao Z."/>
        </authorList>
    </citation>
    <scope>NUCLEOTIDE SEQUENCE [LARGE SCALE GENOMIC DNA]</scope>
    <source>
        <strain evidence="1 2">PY_sf001</strain>
    </source>
</reference>
<protein>
    <submittedName>
        <fullName evidence="1">Uncharacterized protein</fullName>
    </submittedName>
</protein>
<accession>A0A210QM48</accession>
<keyword evidence="2" id="KW-1185">Reference proteome</keyword>
<evidence type="ECO:0000313" key="2">
    <source>
        <dbReference type="Proteomes" id="UP000242188"/>
    </source>
</evidence>
<dbReference type="Proteomes" id="UP000242188">
    <property type="component" value="Unassembled WGS sequence"/>
</dbReference>
<comment type="caution">
    <text evidence="1">The sequence shown here is derived from an EMBL/GenBank/DDBJ whole genome shotgun (WGS) entry which is preliminary data.</text>
</comment>
<evidence type="ECO:0000313" key="1">
    <source>
        <dbReference type="EMBL" id="OWF49797.1"/>
    </source>
</evidence>
<proteinExistence type="predicted"/>
<gene>
    <name evidence="1" type="ORF">KP79_PYT05711</name>
</gene>
<dbReference type="EMBL" id="NEDP02002941">
    <property type="protein sequence ID" value="OWF49797.1"/>
    <property type="molecule type" value="Genomic_DNA"/>
</dbReference>
<organism evidence="1 2">
    <name type="scientific">Mizuhopecten yessoensis</name>
    <name type="common">Japanese scallop</name>
    <name type="synonym">Patinopecten yessoensis</name>
    <dbReference type="NCBI Taxonomy" id="6573"/>
    <lineage>
        <taxon>Eukaryota</taxon>
        <taxon>Metazoa</taxon>
        <taxon>Spiralia</taxon>
        <taxon>Lophotrochozoa</taxon>
        <taxon>Mollusca</taxon>
        <taxon>Bivalvia</taxon>
        <taxon>Autobranchia</taxon>
        <taxon>Pteriomorphia</taxon>
        <taxon>Pectinida</taxon>
        <taxon>Pectinoidea</taxon>
        <taxon>Pectinidae</taxon>
        <taxon>Mizuhopecten</taxon>
    </lineage>
</organism>
<dbReference type="AlphaFoldDB" id="A0A210QM48"/>
<dbReference type="OrthoDB" id="10353391at2759"/>
<sequence>MATVISKRPRTRPEKQHYVIPAKRNIDGLLEEQRSLSVQISNTQDEDTACEQHQVSLLKPAHISRKKRHVSFKEPLETISVIDEPEERTVTFTRSGKLRHISGDSGIGSLTLDPCVEDSSDARFTSDVAQYPGSLRKLLAKAYTDMSSLSEKERRSVLRMLLVQVWKNEGVEEKTAFTCSCLIQREVDTEQGDSFCRVVEASCSALILDSATLKDQFHQWEKFITFLHHLSCHMKSAELHHRLQSLVSHALDVTLSLLQL</sequence>
<name>A0A210QM48_MIZYE</name>